<evidence type="ECO:0000313" key="5">
    <source>
        <dbReference type="Proteomes" id="UP000181897"/>
    </source>
</evidence>
<dbReference type="PANTHER" id="PTHR43800">
    <property type="entry name" value="PEPTIDYL-LYSINE N-ACETYLTRANSFERASE YJAB"/>
    <property type="match status" value="1"/>
</dbReference>
<accession>A0A1J0WCZ5</accession>
<keyword evidence="2" id="KW-0012">Acyltransferase</keyword>
<dbReference type="Gene3D" id="3.40.630.30">
    <property type="match status" value="1"/>
</dbReference>
<dbReference type="Pfam" id="PF00583">
    <property type="entry name" value="Acetyltransf_1"/>
    <property type="match status" value="1"/>
</dbReference>
<dbReference type="STRING" id="1917485.BOO69_01165"/>
<sequence>MIEDGLHDVPPGKVAMVVTHLEMRAPASFRPAELRDGVTFERIEPDVARYRALFDRVGRDWLWFARRVMPETELAEILTDPRVTFHTLRMAGQDMALLELDFRKEGECELAYFGLAPELIGAGAGRYLMNQAIDLAWREPIARLHVHTCTLDSPQALPFYIRSGFVPYRQQIEVENDPRLTGDLPVDAAPHVPLFRAP</sequence>
<feature type="domain" description="N-acetyltransferase" evidence="3">
    <location>
        <begin position="38"/>
        <end position="183"/>
    </location>
</feature>
<gene>
    <name evidence="4" type="ORF">BOO69_01165</name>
</gene>
<dbReference type="KEGG" id="suam:BOO69_01165"/>
<dbReference type="RefSeq" id="WP_071969550.1">
    <property type="nucleotide sequence ID" value="NZ_CP018076.1"/>
</dbReference>
<keyword evidence="1 4" id="KW-0808">Transferase</keyword>
<dbReference type="InterPro" id="IPR000182">
    <property type="entry name" value="GNAT_dom"/>
</dbReference>
<dbReference type="InterPro" id="IPR016181">
    <property type="entry name" value="Acyl_CoA_acyltransferase"/>
</dbReference>
<dbReference type="EMBL" id="CP018076">
    <property type="protein sequence ID" value="APE42171.1"/>
    <property type="molecule type" value="Genomic_DNA"/>
</dbReference>
<organism evidence="4 5">
    <name type="scientific">Sulfitobacter alexandrii</name>
    <dbReference type="NCBI Taxonomy" id="1917485"/>
    <lineage>
        <taxon>Bacteria</taxon>
        <taxon>Pseudomonadati</taxon>
        <taxon>Pseudomonadota</taxon>
        <taxon>Alphaproteobacteria</taxon>
        <taxon>Rhodobacterales</taxon>
        <taxon>Roseobacteraceae</taxon>
        <taxon>Sulfitobacter</taxon>
    </lineage>
</organism>
<dbReference type="GO" id="GO:0016747">
    <property type="term" value="F:acyltransferase activity, transferring groups other than amino-acyl groups"/>
    <property type="evidence" value="ECO:0007669"/>
    <property type="project" value="InterPro"/>
</dbReference>
<dbReference type="OrthoDB" id="275336at2"/>
<dbReference type="SUPFAM" id="SSF55729">
    <property type="entry name" value="Acyl-CoA N-acyltransferases (Nat)"/>
    <property type="match status" value="1"/>
</dbReference>
<reference evidence="4 5" key="1">
    <citation type="submission" date="2016-11" db="EMBL/GenBank/DDBJ databases">
        <title>Complete genome sequence of Sulfitobacter sp. AM1-D1, a toxic bacteria associated with marine dinoflagellate Alexandrium minutum in East China Sea.</title>
        <authorList>
            <person name="Yang Q."/>
            <person name="Zhang X."/>
            <person name="Tian X."/>
        </authorList>
    </citation>
    <scope>NUCLEOTIDE SEQUENCE [LARGE SCALE GENOMIC DNA]</scope>
    <source>
        <strain evidence="4 5">AM1-D1</strain>
    </source>
</reference>
<dbReference type="PROSITE" id="PS51186">
    <property type="entry name" value="GNAT"/>
    <property type="match status" value="1"/>
</dbReference>
<evidence type="ECO:0000313" key="4">
    <source>
        <dbReference type="EMBL" id="APE42171.1"/>
    </source>
</evidence>
<keyword evidence="5" id="KW-1185">Reference proteome</keyword>
<name>A0A1J0WCZ5_9RHOB</name>
<protein>
    <submittedName>
        <fullName evidence="4">GNAT family N-acetyltransferase</fullName>
    </submittedName>
</protein>
<evidence type="ECO:0000256" key="1">
    <source>
        <dbReference type="ARBA" id="ARBA00022679"/>
    </source>
</evidence>
<dbReference type="CDD" id="cd04301">
    <property type="entry name" value="NAT_SF"/>
    <property type="match status" value="1"/>
</dbReference>
<dbReference type="Proteomes" id="UP000181897">
    <property type="component" value="Chromosome"/>
</dbReference>
<dbReference type="AlphaFoldDB" id="A0A1J0WCZ5"/>
<dbReference type="PANTHER" id="PTHR43800:SF1">
    <property type="entry name" value="PEPTIDYL-LYSINE N-ACETYLTRANSFERASE YJAB"/>
    <property type="match status" value="1"/>
</dbReference>
<proteinExistence type="predicted"/>
<evidence type="ECO:0000259" key="3">
    <source>
        <dbReference type="PROSITE" id="PS51186"/>
    </source>
</evidence>
<evidence type="ECO:0000256" key="2">
    <source>
        <dbReference type="ARBA" id="ARBA00023315"/>
    </source>
</evidence>